<keyword evidence="2" id="KW-1185">Reference proteome</keyword>
<dbReference type="PIRSF" id="PIRSF005357">
    <property type="entry name" value="UCP005357"/>
    <property type="match status" value="1"/>
</dbReference>
<accession>A0AAE3KA56</accession>
<protein>
    <submittedName>
        <fullName evidence="1">DUF354 domain-containing protein</fullName>
    </submittedName>
</protein>
<dbReference type="RefSeq" id="WP_174654990.1">
    <property type="nucleotide sequence ID" value="NZ_JAKRVX010000007.1"/>
</dbReference>
<proteinExistence type="predicted"/>
<dbReference type="AlphaFoldDB" id="A0AAE3KA56"/>
<dbReference type="InterPro" id="IPR007152">
    <property type="entry name" value="DUF354"/>
</dbReference>
<organism evidence="1 2">
    <name type="scientific">Natronocalculus amylovorans</name>
    <dbReference type="NCBI Taxonomy" id="2917812"/>
    <lineage>
        <taxon>Archaea</taxon>
        <taxon>Methanobacteriati</taxon>
        <taxon>Methanobacteriota</taxon>
        <taxon>Stenosarchaea group</taxon>
        <taxon>Halobacteria</taxon>
        <taxon>Halobacteriales</taxon>
        <taxon>Haloferacaceae</taxon>
        <taxon>Natronocalculus</taxon>
    </lineage>
</organism>
<reference evidence="1" key="2">
    <citation type="submission" date="2022-02" db="EMBL/GenBank/DDBJ databases">
        <authorList>
            <person name="Elcheninov A.G."/>
            <person name="Sorokin D.Y."/>
            <person name="Kublanov I.V."/>
        </authorList>
    </citation>
    <scope>NUCLEOTIDE SEQUENCE</scope>
    <source>
        <strain evidence="1">AArc-St2</strain>
    </source>
</reference>
<comment type="caution">
    <text evidence="1">The sequence shown here is derived from an EMBL/GenBank/DDBJ whole genome shotgun (WGS) entry which is preliminary data.</text>
</comment>
<dbReference type="PANTHER" id="PTHR39662">
    <property type="entry name" value="DUF354 DOMAIN-CONTAINING PROTEIN-RELATED"/>
    <property type="match status" value="1"/>
</dbReference>
<sequence>MRIQFDVTHPAHVHLFRHAIYALCRDGHTVGVTTREKEITTRLLDAYNIEHTVLSTQAETPLGLATEWGLREIRTLRYARKFDPDVIVSRLNPPAVHAAAAVGAGSIVFHDHEQANTLARLTAPLTDRFCTPSGYDADLGEPHRRYEGYHELAYLHPNWFTPDRSVLESHGIDPDDRFFVLRFVSMQAHHDIGRNGLSRRAKKQIATELSKHGTVYVSNEDDLPPAFNAKHVPVPPEDIHHLLAYSSLLVTDSNTMATEAALLGTPVVRSNSFAENGLSNFVELGSYGLVRSFNDETNALNAATEIAQDRSANGTWTDRRDELLETKIDVTSYMLEQIQEVAETNA</sequence>
<dbReference type="SUPFAM" id="SSF53756">
    <property type="entry name" value="UDP-Glycosyltransferase/glycogen phosphorylase"/>
    <property type="match status" value="1"/>
</dbReference>
<name>A0AAE3KA56_9EURY</name>
<dbReference type="Pfam" id="PF04007">
    <property type="entry name" value="DUF354"/>
    <property type="match status" value="1"/>
</dbReference>
<evidence type="ECO:0000313" key="1">
    <source>
        <dbReference type="EMBL" id="MCL9818110.1"/>
    </source>
</evidence>
<evidence type="ECO:0000313" key="2">
    <source>
        <dbReference type="Proteomes" id="UP001203207"/>
    </source>
</evidence>
<reference evidence="1" key="1">
    <citation type="journal article" date="2022" name="Syst. Appl. Microbiol.">
        <title>Natronocalculus amylovorans gen. nov., sp. nov., and Natranaeroarchaeum aerophilus sp. nov., dominant culturable amylolytic natronoarchaea from hypersaline soda lakes in southwestern Siberia.</title>
        <authorList>
            <person name="Sorokin D.Y."/>
            <person name="Elcheninov A.G."/>
            <person name="Khizhniak T.V."/>
            <person name="Koenen M."/>
            <person name="Bale N.J."/>
            <person name="Damste J.S.S."/>
            <person name="Kublanov I.V."/>
        </authorList>
    </citation>
    <scope>NUCLEOTIDE SEQUENCE</scope>
    <source>
        <strain evidence="1">AArc-St2</strain>
    </source>
</reference>
<dbReference type="PANTHER" id="PTHR39662:SF1">
    <property type="entry name" value="DUF354 DOMAIN-CONTAINING PROTEIN"/>
    <property type="match status" value="1"/>
</dbReference>
<dbReference type="Proteomes" id="UP001203207">
    <property type="component" value="Unassembled WGS sequence"/>
</dbReference>
<dbReference type="EMBL" id="JAKRVX010000007">
    <property type="protein sequence ID" value="MCL9818110.1"/>
    <property type="molecule type" value="Genomic_DNA"/>
</dbReference>
<gene>
    <name evidence="1" type="ORF">AArcSt2_14295</name>
</gene>